<name>W7XAK8_TETTS</name>
<keyword evidence="1" id="KW-0175">Coiled coil</keyword>
<evidence type="ECO:0000256" key="1">
    <source>
        <dbReference type="SAM" id="Coils"/>
    </source>
</evidence>
<evidence type="ECO:0000256" key="2">
    <source>
        <dbReference type="SAM" id="MobiDB-lite"/>
    </source>
</evidence>
<keyword evidence="5" id="KW-1185">Reference proteome</keyword>
<organism evidence="4 5">
    <name type="scientific">Tetrahymena thermophila (strain SB210)</name>
    <dbReference type="NCBI Taxonomy" id="312017"/>
    <lineage>
        <taxon>Eukaryota</taxon>
        <taxon>Sar</taxon>
        <taxon>Alveolata</taxon>
        <taxon>Ciliophora</taxon>
        <taxon>Intramacronucleata</taxon>
        <taxon>Oligohymenophorea</taxon>
        <taxon>Hymenostomatida</taxon>
        <taxon>Tetrahymenina</taxon>
        <taxon>Tetrahymenidae</taxon>
        <taxon>Tetrahymena</taxon>
    </lineage>
</organism>
<dbReference type="Proteomes" id="UP000009168">
    <property type="component" value="Unassembled WGS sequence"/>
</dbReference>
<dbReference type="RefSeq" id="XP_012654019.1">
    <property type="nucleotide sequence ID" value="XM_012798565.1"/>
</dbReference>
<dbReference type="GeneID" id="24439734"/>
<dbReference type="STRING" id="312017.W7XAK8"/>
<proteinExistence type="predicted"/>
<evidence type="ECO:0000256" key="3">
    <source>
        <dbReference type="SAM" id="Phobius"/>
    </source>
</evidence>
<reference evidence="5" key="1">
    <citation type="journal article" date="2006" name="PLoS Biol.">
        <title>Macronuclear genome sequence of the ciliate Tetrahymena thermophila, a model eukaryote.</title>
        <authorList>
            <person name="Eisen J.A."/>
            <person name="Coyne R.S."/>
            <person name="Wu M."/>
            <person name="Wu D."/>
            <person name="Thiagarajan M."/>
            <person name="Wortman J.R."/>
            <person name="Badger J.H."/>
            <person name="Ren Q."/>
            <person name="Amedeo P."/>
            <person name="Jones K.M."/>
            <person name="Tallon L.J."/>
            <person name="Delcher A.L."/>
            <person name="Salzberg S.L."/>
            <person name="Silva J.C."/>
            <person name="Haas B.J."/>
            <person name="Majoros W.H."/>
            <person name="Farzad M."/>
            <person name="Carlton J.M."/>
            <person name="Smith R.K. Jr."/>
            <person name="Garg J."/>
            <person name="Pearlman R.E."/>
            <person name="Karrer K.M."/>
            <person name="Sun L."/>
            <person name="Manning G."/>
            <person name="Elde N.C."/>
            <person name="Turkewitz A.P."/>
            <person name="Asai D.J."/>
            <person name="Wilkes D.E."/>
            <person name="Wang Y."/>
            <person name="Cai H."/>
            <person name="Collins K."/>
            <person name="Stewart B.A."/>
            <person name="Lee S.R."/>
            <person name="Wilamowska K."/>
            <person name="Weinberg Z."/>
            <person name="Ruzzo W.L."/>
            <person name="Wloga D."/>
            <person name="Gaertig J."/>
            <person name="Frankel J."/>
            <person name="Tsao C.-C."/>
            <person name="Gorovsky M.A."/>
            <person name="Keeling P.J."/>
            <person name="Waller R.F."/>
            <person name="Patron N.J."/>
            <person name="Cherry J.M."/>
            <person name="Stover N.A."/>
            <person name="Krieger C.J."/>
            <person name="del Toro C."/>
            <person name="Ryder H.F."/>
            <person name="Williamson S.C."/>
            <person name="Barbeau R.A."/>
            <person name="Hamilton E.P."/>
            <person name="Orias E."/>
        </authorList>
    </citation>
    <scope>NUCLEOTIDE SEQUENCE [LARGE SCALE GENOMIC DNA]</scope>
    <source>
        <strain evidence="5">SB210</strain>
    </source>
</reference>
<dbReference type="EMBL" id="GG662637">
    <property type="protein sequence ID" value="EWS73448.1"/>
    <property type="molecule type" value="Genomic_DNA"/>
</dbReference>
<feature type="transmembrane region" description="Helical" evidence="3">
    <location>
        <begin position="869"/>
        <end position="888"/>
    </location>
</feature>
<feature type="region of interest" description="Disordered" evidence="2">
    <location>
        <begin position="426"/>
        <end position="462"/>
    </location>
</feature>
<feature type="region of interest" description="Disordered" evidence="2">
    <location>
        <begin position="362"/>
        <end position="382"/>
    </location>
</feature>
<keyword evidence="3" id="KW-0472">Membrane</keyword>
<protein>
    <submittedName>
        <fullName evidence="4">Transmembrane protein, putative</fullName>
    </submittedName>
</protein>
<feature type="compositionally biased region" description="Low complexity" evidence="2">
    <location>
        <begin position="371"/>
        <end position="382"/>
    </location>
</feature>
<gene>
    <name evidence="4" type="ORF">TTHERM_000588918</name>
</gene>
<keyword evidence="3" id="KW-1133">Transmembrane helix</keyword>
<dbReference type="KEGG" id="tet:TTHERM_000588918"/>
<keyword evidence="3 4" id="KW-0812">Transmembrane</keyword>
<sequence>MEGWVQIKTGCSWKQRYGFISKQGSFRYFDDQTMTELKRDFRLKDVQIVQDRMNKIIKLQGSNESLQIKTDLNELWYQKLIQAKVQSMNISYIPQFQDQVFIRMNEQIQNVQLQEQQNIDPNDAVSALQLTNKNNTKQYTNMQLQRDQYYAYIQQNQIRTNQLQNQNQVFQEDNRQNGLQQLAQNLNQQITSQINIPQSMNPSNQIQQQNNLKAQNRTNQLQNQNQVFQEENKQNGLQQLAQYPNQQITRQRNIPQSMNPSNQIQPQNDLDTQNRTNQLQNQNHVFQEENRQNEQKQLAQYPNQQITSQINIPQSMNPSNQIQPQKNLKAQNRTNQLQNQNQVFQEENKQNGLQQLAQYPKQQITSQRNIPQSKNPKNQIQQQNNLDTQNRTNQLQNQSQVFQKENKQNGLQQLAQYPNQQITSQRNIPQSMNPSNQIQPQKNLKAQNRTNQLQNQSQVFQKENKQNGLQQLAQYPNQQITSQRNIPQSMNPSNQIQLQNNLKAQNRTNQLQNQNQVFQEENKQNGLQQLAQYPNQQIIRQTNIPQSKNPNNQIQPQNNLDAQNRTNQLQNQNQVFQEENKQNGLQQLAQYPNQQIIRQTNIPQSKNPNNQIQPQNNLDAQNRTNQLQNQNQVFQEENKQNGQKLAQYPNQQIIRQTNIPQSKNPNNQIQQQNKLQALNRTNQLQNQNQVFQEENKQNGLQQLAQYPNQQIIRQINILQSMNPNNQIQPQNNLNAQNNQNKREVEYKFEKDQQQQKKDQGVFSNIKDSIIVKKEDYYDEKFVLELNSNINLKRQVNLKIDEIIVPIVIQTSLFNQEQNNSTIQYNSMQYIQLQNIFDQQRNTFPIKISLSIFLMLIIVFNLIQWQKNQLIYTFCSIVISQLYVLFQHLKSKQVATKYNVQAFTAVPLNISEMYTINQLLEKLCQINKNIIIFEKEKNKELLILDKNIEFESVYQIQIKDSTIFSIKIFTKNYEYLDSIIENFTQNFTSKTGIWKESQHFLKFAINSHFKYRQSSKLRCRKQKIKKKFVHLNLKLKAPLHKEHLNFKNQRQRRPALNQNPVLDVIEQKMLMYFSKYQVNKENQTQSLSCYLYVIFNFLKDNWQFLYEIFCLIWLLLRLKNQVEQSNWSFYSNWSLLINYGITFTKLTFYLEEIFLSLRTDITINEKAYNYYYKKDIYKIAFNQEEIQTQDKINHFEVLFLCATLLASFVFRDSYNVIQIILLSALKPILLNRYFHIYLIIFFGPFVIVYKLYKLIFRSFKYSC</sequence>
<dbReference type="Gene3D" id="2.30.29.30">
    <property type="entry name" value="Pleckstrin-homology domain (PH domain)/Phosphotyrosine-binding domain (PTB)"/>
    <property type="match status" value="1"/>
</dbReference>
<dbReference type="InParanoid" id="W7XAK8"/>
<dbReference type="InterPro" id="IPR011993">
    <property type="entry name" value="PH-like_dom_sf"/>
</dbReference>
<feature type="transmembrane region" description="Helical" evidence="3">
    <location>
        <begin position="1232"/>
        <end position="1251"/>
    </location>
</feature>
<accession>W7XAK8</accession>
<evidence type="ECO:0000313" key="4">
    <source>
        <dbReference type="EMBL" id="EWS73448.1"/>
    </source>
</evidence>
<feature type="coiled-coil region" evidence="1">
    <location>
        <begin position="204"/>
        <end position="231"/>
    </location>
</feature>
<feature type="transmembrane region" description="Helical" evidence="3">
    <location>
        <begin position="843"/>
        <end position="862"/>
    </location>
</feature>
<evidence type="ECO:0000313" key="5">
    <source>
        <dbReference type="Proteomes" id="UP000009168"/>
    </source>
</evidence>
<dbReference type="AlphaFoldDB" id="W7XAK8"/>